<evidence type="ECO:0008006" key="4">
    <source>
        <dbReference type="Google" id="ProtNLM"/>
    </source>
</evidence>
<feature type="region of interest" description="Disordered" evidence="1">
    <location>
        <begin position="859"/>
        <end position="893"/>
    </location>
</feature>
<name>A0A369JL04_HYPMA</name>
<dbReference type="OrthoDB" id="3035502at2759"/>
<gene>
    <name evidence="2" type="ORF">Hypma_012873</name>
</gene>
<accession>A0A369JL04</accession>
<evidence type="ECO:0000313" key="3">
    <source>
        <dbReference type="Proteomes" id="UP000076154"/>
    </source>
</evidence>
<comment type="caution">
    <text evidence="2">The sequence shown here is derived from an EMBL/GenBank/DDBJ whole genome shotgun (WGS) entry which is preliminary data.</text>
</comment>
<protein>
    <recommendedName>
        <fullName evidence="4">CxC1-like cysteine cluster associated with KDZ transposases domain-containing protein</fullName>
    </recommendedName>
</protein>
<sequence>MPEYAPMEQDEGLNVHDVLDGTVPIDLSHAGGEFQQLLEEDLRPKTKKRMDTRTRHNRVLLRNQGFTSQLEGMVDAYLNWCEAIGVSGKGVAAPLPTESVVQGSYLVQVVDVYETYQASVPLLEGSQGIAASLIEQGLLPSAPYTPTVAFTTRAMELYRTSHLRCPHLAIQPFVKGLCDLHAVPFRPYLSRQFSIAYDLYLSIRGAVDARVQAALERDTPEWRLKHACPACTHKLHGEDQLIFDMLVTMDGNDSLKRILRRGPAEEDEDGELAPGVSRELRDDRQVGGDYYLSRERVDKWAKELLEEMLPAGKEADEGEELNPCADRWKNMVNELTARMWGIFDETGAFLALCRHGFVLVVADMVQSGELAKYPLSVVESLLDAFGARIGGGYDIGCKFGKTLDRSVLGPLARDLEYTALVGSFHGHAHNRLCQLSFLAKYVKGMGLEDLEGCERFFSKSNALAPSVRYASVFHRKQRIHEFIKHMDKMDTYQNLSEFLINNYKQAIDLINGQPALDKQMADQHVASVAIFEQWLAEEREYLQGLSKEPLQETLQMEYYQRLVNLDASQKTLDAALAVWFDIIPETHGGRDFTASKETQRRHALENHQKDTTIVQGLETKLGIVARWTPMSAEWGEAATMVTKRRYQRCLDTLEGLVVSRMFELTKMNMSQTGYKLRKHIGNALKARSQAVRTALEKYNAAAKALSPPRAELSWDMVVEYAFLADFDLLSDTREDVRERPWATPAARILMDQYFNIQRAHEEIKCLNIEIPRLVTYIRDEEAFLKDREDVIGATDSALAHQITMQRERLERFNALHMRRLRKLARLRGFTGSLVPGTSIESTPVAQDSLDVQMDGGENLAVDDGHGEVDAFDNGGGDGEDDDDDDGDGDNDDDMLAELAHAVLQIASDI</sequence>
<dbReference type="AlphaFoldDB" id="A0A369JL04"/>
<dbReference type="EMBL" id="LUEZ02000071">
    <property type="protein sequence ID" value="RDB20084.1"/>
    <property type="molecule type" value="Genomic_DNA"/>
</dbReference>
<dbReference type="PANTHER" id="PTHR33096">
    <property type="entry name" value="CXC2 DOMAIN-CONTAINING PROTEIN"/>
    <property type="match status" value="1"/>
</dbReference>
<evidence type="ECO:0000256" key="1">
    <source>
        <dbReference type="SAM" id="MobiDB-lite"/>
    </source>
</evidence>
<dbReference type="InParanoid" id="A0A369JL04"/>
<dbReference type="STRING" id="39966.A0A369JL04"/>
<dbReference type="PANTHER" id="PTHR33096:SF1">
    <property type="entry name" value="CXC1-LIKE CYSTEINE CLUSTER ASSOCIATED WITH KDZ TRANSPOSASES DOMAIN-CONTAINING PROTEIN"/>
    <property type="match status" value="1"/>
</dbReference>
<keyword evidence="3" id="KW-1185">Reference proteome</keyword>
<dbReference type="Pfam" id="PF18758">
    <property type="entry name" value="KDZ"/>
    <property type="match status" value="1"/>
</dbReference>
<organism evidence="2 3">
    <name type="scientific">Hypsizygus marmoreus</name>
    <name type="common">White beech mushroom</name>
    <name type="synonym">Agaricus marmoreus</name>
    <dbReference type="NCBI Taxonomy" id="39966"/>
    <lineage>
        <taxon>Eukaryota</taxon>
        <taxon>Fungi</taxon>
        <taxon>Dikarya</taxon>
        <taxon>Basidiomycota</taxon>
        <taxon>Agaricomycotina</taxon>
        <taxon>Agaricomycetes</taxon>
        <taxon>Agaricomycetidae</taxon>
        <taxon>Agaricales</taxon>
        <taxon>Tricholomatineae</taxon>
        <taxon>Lyophyllaceae</taxon>
        <taxon>Hypsizygus</taxon>
    </lineage>
</organism>
<dbReference type="Proteomes" id="UP000076154">
    <property type="component" value="Unassembled WGS sequence"/>
</dbReference>
<proteinExistence type="predicted"/>
<feature type="compositionally biased region" description="Acidic residues" evidence="1">
    <location>
        <begin position="877"/>
        <end position="893"/>
    </location>
</feature>
<dbReference type="InterPro" id="IPR040521">
    <property type="entry name" value="KDZ"/>
</dbReference>
<reference evidence="2" key="1">
    <citation type="submission" date="2018-04" db="EMBL/GenBank/DDBJ databases">
        <title>Whole genome sequencing of Hypsizygus marmoreus.</title>
        <authorList>
            <person name="Choi I.-G."/>
            <person name="Min B."/>
            <person name="Kim J.-G."/>
            <person name="Kim S."/>
            <person name="Oh Y.-L."/>
            <person name="Kong W.-S."/>
            <person name="Park H."/>
            <person name="Jeong J."/>
            <person name="Song E.-S."/>
        </authorList>
    </citation>
    <scope>NUCLEOTIDE SEQUENCE [LARGE SCALE GENOMIC DNA]</scope>
    <source>
        <strain evidence="2">51987-8</strain>
    </source>
</reference>
<evidence type="ECO:0000313" key="2">
    <source>
        <dbReference type="EMBL" id="RDB20084.1"/>
    </source>
</evidence>